<protein>
    <submittedName>
        <fullName evidence="1">Paired amphipathic helix protein Sin3-like 2</fullName>
    </submittedName>
</protein>
<comment type="caution">
    <text evidence="1">The sequence shown here is derived from an EMBL/GenBank/DDBJ whole genome shotgun (WGS) entry which is preliminary data.</text>
</comment>
<dbReference type="Proteomes" id="UP001060215">
    <property type="component" value="Chromosome 1"/>
</dbReference>
<accession>A0ACC0J3I3</accession>
<reference evidence="1 2" key="1">
    <citation type="journal article" date="2022" name="Plant J.">
        <title>Chromosome-level genome of Camellia lanceoleosa provides a valuable resource for understanding genome evolution and self-incompatibility.</title>
        <authorList>
            <person name="Gong W."/>
            <person name="Xiao S."/>
            <person name="Wang L."/>
            <person name="Liao Z."/>
            <person name="Chang Y."/>
            <person name="Mo W."/>
            <person name="Hu G."/>
            <person name="Li W."/>
            <person name="Zhao G."/>
            <person name="Zhu H."/>
            <person name="Hu X."/>
            <person name="Ji K."/>
            <person name="Xiang X."/>
            <person name="Song Q."/>
            <person name="Yuan D."/>
            <person name="Jin S."/>
            <person name="Zhang L."/>
        </authorList>
    </citation>
    <scope>NUCLEOTIDE SEQUENCE [LARGE SCALE GENOMIC DNA]</scope>
    <source>
        <strain evidence="1">SQ_2022a</strain>
    </source>
</reference>
<sequence>MGEERMAMEKKRNGSIRSIFVHADGFDMLLMAFGILGALGDGFSMPVVLFITSKIMNNIGGTVSDSFTQNISKNAVVLCYVACGQWVACFLEGYCWTRTAERQASRMRTRYLKAVLRQDVGYFDLHVTSTAEVITSVSNDSLVIQDAISEKITGIGIINVKYFSDASAAGDRIMEVIRRVPKIDSDNMEGQTLQTVSGEVEFKHVEFAYPSRPESPIFRDFNLEIPAGKTVALVGGSGSGKSTVIALLQRFYDPVGGEILLDGVGIEKMQLKWLRSQMGLVSQEPALFATTITENILFGKEEADMDEVIEAAQASNAHNFISQLPQGYDTQVGERGVQMSGGQRQRIAIARAIIKAPRILLLDEATSALDSESERIVQEALDKAAVGRTTIIIAHRLSTIRNADIIAVIQNGQVMETGSHDQLIQDENGLYTSLIQLQQTEKSDNNNMIASTSSNTIAKFDTNNTSSRRLSMVSRSSSASSAAMSQRTETNDKIKEEQVFRVPSFRRLLAMNLPEWKQAIMGCSSAVLFGAVQPVYAFAMGSMISVYFLPDHSQIESRTRGYALSFLGLAVFSLVINITQHYNFAYMGEYLTKRIRERMLSKILTFEVGWFDRDENSSGAICSSLAKDANVVRSLVGDRMALVIQTFSAVTIACTMGLIIAWRLAVVMIAVQPLIIVCYYCKRVLLKSMSKKAIKAQNESSKLAAEAVSNLRTVTAFSSQARILQMLENAQEGPQRESIRQSWFAGIGLGTSQSLMSCTWALDFWYGGKLISQGYITAKALFETFMILVSTGRVIADAGTMTNDLAKGSDAVGSVFAVLDRYTGIEPDDPEGHQPNKITGHVELREVQFAYPARPDVMIFNGFSINIESGKSTALVGQSGSGKSTIIGLIERFYDPLGGVVKIDGRDIRTYHLRSLRKHIALVSQEPTLFAGTIRENITYGASDKTDETEIIEAAKAANAHDFIAGLKDGYDTWCGDRGLQLSGGQKQRVAIARAILKNPAILLLDEATSALDSQSEKVVQDALERVMVGRTSVVVAHSSLFLSRENLGGTSEMKRLRDDVNANSQFKRPFSSSRVESNGQPQIPGGGGGGGVGGGGGGGGGGGAQKLTTNDALTYLKEVKDMFQDQRDKYDMFLDVMKDFKAQRIDTTGVIARVKELFKGHNNLIFGFNTFLPKGYEITLIDEEEPPAKRTVEFEEAISFVNKIKKHFQNDDHVYKSFLEILNMYRKEHKGINEVYHEFTRFLPDTSATASAPHVSLGRHSFNCNDEKSSVMTTSRQVPTNKQRRRDRSITPHTDHDLSVERTDMDDDKTMMKMQKDQRKRAEKENRDRRNCDQDYKESENDSNRDFSMQRLNEKRKSARKVEDFGVNPVVASYDDKDALRSMYKQEFIFCEKVKERLCSSDNYQAFLKCLHIYSTEIITRSELQNLVGDLLGKFPDLMHGFNEFLERCENIDEFLAGVMNKKPLWTEGHVSKTVKVEDKDKEQKREIEGAKEKDRYKEKYMGKSIQELDLSNCQRCTPSYRLLPDDYPIPLVSQRSELGAQLLNDHWVSVTSGSEDYSFKHMRRNQYEESLFRCEDDRFELDMLLESVSSTSKRAEDLLNCLNDNTIRPESPINIEDHFTALNLRCIERLYGDHGLDVMDILRKNPSVALPVILTRIKQKQDEWNKCRSDFNKVWAEIYAKNHYKSLDHRSFYFKQQDSKNLSTKSLVAEIKEIKEKMHRVDDVVLSMAAGSRHPICPNLEFEYSDTVIHEDLCKLIKYSCEELCTSKEQLNKVMRLWTAFLDPMLGVPSRPHDLESTEDVGKARHHTGKSTKTSIVECDGSPSAAATILNANQSKPVNNGDQSTLLKQANSCKISLANGDTLAKDNCFHLEKEPKIMAVVDTVSRAVGSIEQLTNSTASLAIGADNIHGRVSMELTSGHGATSLGPVRAAVEDNEAKSYIDDVPSLEGGNVLRPVPLTNGVLTEGINVNGYHKESIESPKIEKEEGELSPNGDFEEDNFVVYGDGGGSQVIPKMMRSSESMQYKAVNQEEICCQDAGGENNVDADDEDSENISQGEDVSGSESAADECSQDEHEEDEDGEQDEMDGKVESEGEADGMPDVRFVRDGISPPSESFLRTVKPLAKHVTSALHDIEKKYSQVFYGNDSFYVLFRLQQILYERLLSAKLNSTAAKMKWRTAKEANPPDPYSRFMSALYNLLDGAADNAKFEDDCQAIIGNQSYVLFTLDKLIYKLVKQLQTVASDETDNKLIQLYEYEKSRMQQNYVDSVYYDNVHVVLHDENIYRFECSSAPSRLSIQLMDDGNDKVDMVAVSVDPNFVAYLHNDFLPVNSRKKEPSGIFLQRNKRKYADFDESSAICKAMEGVCVVNGLECKMTCSSSKISYVLDTEDYFFRLKRRRNLTGLANYSQQIEEEEAMGPDSILNASLPALSKDLGKKKRTNRLAKLKQSKLDARREQWLSQGAVKNEACKADSNDRGRSPPASLQIAYEGNRSKENIKLRSREVDAVGSSFHESDMDSLMSSSVSSSLGQHDSMKDLPGTSCSSASSMCFSGSVSEADEDDGCLDDWEAVADALSADENQNLDLQPGLKTKIVLADHELPKKNCGVNVIKIENKVMVPRSHSNDLNCRAWCPDDALRPRGLPNLSKKHTLTMNSERFCGHGTIAHGWQSVLSQPSPCPICYEDLDVTDSSFLPCSCGFRLCLFCHKRILEADGRCPGCRKHYEQMTADVGCNGGVTSFRTDTSFLYKSLAM</sequence>
<organism evidence="1 2">
    <name type="scientific">Camellia lanceoleosa</name>
    <dbReference type="NCBI Taxonomy" id="1840588"/>
    <lineage>
        <taxon>Eukaryota</taxon>
        <taxon>Viridiplantae</taxon>
        <taxon>Streptophyta</taxon>
        <taxon>Embryophyta</taxon>
        <taxon>Tracheophyta</taxon>
        <taxon>Spermatophyta</taxon>
        <taxon>Magnoliopsida</taxon>
        <taxon>eudicotyledons</taxon>
        <taxon>Gunneridae</taxon>
        <taxon>Pentapetalae</taxon>
        <taxon>asterids</taxon>
        <taxon>Ericales</taxon>
        <taxon>Theaceae</taxon>
        <taxon>Camellia</taxon>
    </lineage>
</organism>
<name>A0ACC0J3I3_9ERIC</name>
<evidence type="ECO:0000313" key="2">
    <source>
        <dbReference type="Proteomes" id="UP001060215"/>
    </source>
</evidence>
<gene>
    <name evidence="1" type="ORF">LOK49_LG01G03896</name>
</gene>
<keyword evidence="2" id="KW-1185">Reference proteome</keyword>
<proteinExistence type="predicted"/>
<evidence type="ECO:0000313" key="1">
    <source>
        <dbReference type="EMBL" id="KAI8032313.1"/>
    </source>
</evidence>
<dbReference type="EMBL" id="CM045758">
    <property type="protein sequence ID" value="KAI8032313.1"/>
    <property type="molecule type" value="Genomic_DNA"/>
</dbReference>